<protein>
    <submittedName>
        <fullName evidence="1">Uncharacterized protein</fullName>
    </submittedName>
</protein>
<sequence length="204" mass="23644">MPSESILSSDIEREKQVREIIIEKAEISHNALLKIVVDEKKLMARKTFAKTVKSLLEKGLIFYRQEKNKKIYFEISTKSDERLSALERIIRKQETELPESSKAFAASTLTEKATEVKFIFGLFSANMEINNVMFAIDKMPTEKFVESSSLLRKFLKTHLTKWNEDNDSEYLIAGLFKVIMKTNPFFSSMVELLQNHHQSTKKVD</sequence>
<dbReference type="AlphaFoldDB" id="A0A075GGE4"/>
<dbReference type="EMBL" id="KF900646">
    <property type="protein sequence ID" value="AIF02295.1"/>
    <property type="molecule type" value="Genomic_DNA"/>
</dbReference>
<proteinExistence type="predicted"/>
<name>A0A075GGE4_9ARCH</name>
<reference evidence="1" key="1">
    <citation type="journal article" date="2014" name="Genome Biol. Evol.">
        <title>Pangenome evidence for extensive interdomain horizontal transfer affecting lineage core and shell genes in uncultured planktonic thaumarchaeota and euryarchaeota.</title>
        <authorList>
            <person name="Deschamps P."/>
            <person name="Zivanovic Y."/>
            <person name="Moreira D."/>
            <person name="Rodriguez-Valera F."/>
            <person name="Lopez-Garcia P."/>
        </authorList>
    </citation>
    <scope>NUCLEOTIDE SEQUENCE</scope>
</reference>
<accession>A0A075GGE4</accession>
<evidence type="ECO:0000313" key="1">
    <source>
        <dbReference type="EMBL" id="AIF02295.1"/>
    </source>
</evidence>
<organism evidence="1">
    <name type="scientific">uncultured marine thaumarchaeote KM3_156_A10</name>
    <dbReference type="NCBI Taxonomy" id="1456021"/>
    <lineage>
        <taxon>Archaea</taxon>
        <taxon>Nitrososphaerota</taxon>
        <taxon>environmental samples</taxon>
    </lineage>
</organism>